<comment type="caution">
    <text evidence="2">The sequence shown here is derived from an EMBL/GenBank/DDBJ whole genome shotgun (WGS) entry which is preliminary data.</text>
</comment>
<dbReference type="PANTHER" id="PTHR47572">
    <property type="entry name" value="LIPOPROTEIN-RELATED"/>
    <property type="match status" value="1"/>
</dbReference>
<reference evidence="3" key="1">
    <citation type="journal article" date="2019" name="Int. J. Syst. Evol. Microbiol.">
        <title>The Global Catalogue of Microorganisms (GCM) 10K type strain sequencing project: providing services to taxonomists for standard genome sequencing and annotation.</title>
        <authorList>
            <consortium name="The Broad Institute Genomics Platform"/>
            <consortium name="The Broad Institute Genome Sequencing Center for Infectious Disease"/>
            <person name="Wu L."/>
            <person name="Ma J."/>
        </authorList>
    </citation>
    <scope>NUCLEOTIDE SEQUENCE [LARGE SCALE GENOMIC DNA]</scope>
    <source>
        <strain evidence="3">JCM 17666</strain>
    </source>
</reference>
<dbReference type="SUPFAM" id="SSF63829">
    <property type="entry name" value="Calcium-dependent phosphotriesterase"/>
    <property type="match status" value="1"/>
</dbReference>
<organism evidence="2 3">
    <name type="scientific">Pigmentiphaga soli</name>
    <dbReference type="NCBI Taxonomy" id="1007095"/>
    <lineage>
        <taxon>Bacteria</taxon>
        <taxon>Pseudomonadati</taxon>
        <taxon>Pseudomonadota</taxon>
        <taxon>Betaproteobacteria</taxon>
        <taxon>Burkholderiales</taxon>
        <taxon>Alcaligenaceae</taxon>
        <taxon>Pigmentiphaga</taxon>
    </lineage>
</organism>
<dbReference type="Proteomes" id="UP001501671">
    <property type="component" value="Unassembled WGS sequence"/>
</dbReference>
<dbReference type="InterPro" id="IPR011042">
    <property type="entry name" value="6-blade_b-propeller_TolB-like"/>
</dbReference>
<dbReference type="InterPro" id="IPR013658">
    <property type="entry name" value="SGL"/>
</dbReference>
<dbReference type="Gene3D" id="2.120.10.30">
    <property type="entry name" value="TolB, C-terminal domain"/>
    <property type="match status" value="1"/>
</dbReference>
<dbReference type="InterPro" id="IPR051262">
    <property type="entry name" value="SMP-30/CGR1_Lactonase"/>
</dbReference>
<name>A0ABP8HEZ3_9BURK</name>
<sequence>MFPSPTVIEAERFALLPPALRLAEPVDRHGVRRDNLLEGPSFTRAGDLLCVDLLNSRILSVDRGGRFSVALQYRGNPNGLKIHRDGTVFVADRDGLLVADLAAGTIEPRLPRAFGEPFRGLNDLFFAANGDLYFTDQGQSAMDKPDGRLFCLRADGRLQLLLDNLPSPNGLVLTPDDANLYVAVTRANAVWRVPQNLYPGGEAGRVGVYIHLSGGTGPDGMAISDEGHLVVAHIGMGAVWVFDPLGVPVARVAVGGRSVTNVAFDPAEPDTIYITEIDTGAIYRARIPCRGRAMYSHQEHA</sequence>
<dbReference type="InterPro" id="IPR005511">
    <property type="entry name" value="SMP-30"/>
</dbReference>
<feature type="domain" description="SMP-30/Gluconolactonase/LRE-like region" evidence="1">
    <location>
        <begin position="38"/>
        <end position="276"/>
    </location>
</feature>
<dbReference type="Pfam" id="PF08450">
    <property type="entry name" value="SGL"/>
    <property type="match status" value="1"/>
</dbReference>
<proteinExistence type="predicted"/>
<protein>
    <submittedName>
        <fullName evidence="2">SMP-30/gluconolactonase/LRE family protein</fullName>
    </submittedName>
</protein>
<dbReference type="PANTHER" id="PTHR47572:SF5">
    <property type="entry name" value="BLR2277 PROTEIN"/>
    <property type="match status" value="1"/>
</dbReference>
<keyword evidence="3" id="KW-1185">Reference proteome</keyword>
<dbReference type="EMBL" id="BAABFO010000019">
    <property type="protein sequence ID" value="GAA4338462.1"/>
    <property type="molecule type" value="Genomic_DNA"/>
</dbReference>
<evidence type="ECO:0000313" key="3">
    <source>
        <dbReference type="Proteomes" id="UP001501671"/>
    </source>
</evidence>
<accession>A0ABP8HEZ3</accession>
<evidence type="ECO:0000259" key="1">
    <source>
        <dbReference type="Pfam" id="PF08450"/>
    </source>
</evidence>
<evidence type="ECO:0000313" key="2">
    <source>
        <dbReference type="EMBL" id="GAA4338462.1"/>
    </source>
</evidence>
<gene>
    <name evidence="2" type="ORF">GCM10023144_35560</name>
</gene>
<dbReference type="RefSeq" id="WP_345251222.1">
    <property type="nucleotide sequence ID" value="NZ_BAABFO010000019.1"/>
</dbReference>
<dbReference type="PRINTS" id="PR01790">
    <property type="entry name" value="SMP30FAMILY"/>
</dbReference>